<name>A0AC58G331_DANRE</name>
<proteinExistence type="predicted"/>
<evidence type="ECO:0000313" key="2">
    <source>
        <dbReference type="RefSeq" id="XP_073764131.1"/>
    </source>
</evidence>
<evidence type="ECO:0000313" key="1">
    <source>
        <dbReference type="Proteomes" id="UP000000437"/>
    </source>
</evidence>
<reference evidence="2" key="1">
    <citation type="submission" date="2025-08" db="UniProtKB">
        <authorList>
            <consortium name="RefSeq"/>
        </authorList>
    </citation>
    <scope>IDENTIFICATION</scope>
    <source>
        <strain evidence="2">Tuebingen</strain>
        <tissue evidence="2">Fibroblasts and whole tissue</tissue>
    </source>
</reference>
<dbReference type="RefSeq" id="XP_073764131.1">
    <property type="nucleotide sequence ID" value="XM_073908030.1"/>
</dbReference>
<sequence>MRLRWRKKNDKVRMDSAGPDQMRTALAQQGALLGQHATQLTTTSRELEMLTGQVIELNARIESLQHDAAGPRQVVSPITTHHHDPEPHANNPPPYDGDPSSCLAFLSQCALVFALQPHRYATEASRVAYVLTLLTGGAR</sequence>
<organism evidence="1 2">
    <name type="scientific">Danio rerio</name>
    <name type="common">Zebrafish</name>
    <name type="synonym">Brachydanio rerio</name>
    <dbReference type="NCBI Taxonomy" id="7955"/>
    <lineage>
        <taxon>Eukaryota</taxon>
        <taxon>Metazoa</taxon>
        <taxon>Chordata</taxon>
        <taxon>Craniata</taxon>
        <taxon>Vertebrata</taxon>
        <taxon>Euteleostomi</taxon>
        <taxon>Actinopterygii</taxon>
        <taxon>Neopterygii</taxon>
        <taxon>Teleostei</taxon>
        <taxon>Ostariophysi</taxon>
        <taxon>Cypriniformes</taxon>
        <taxon>Danionidae</taxon>
        <taxon>Danioninae</taxon>
        <taxon>Danio</taxon>
    </lineage>
</organism>
<gene>
    <name evidence="2" type="primary">LOC137496077</name>
</gene>
<keyword evidence="1" id="KW-1185">Reference proteome</keyword>
<accession>A0AC58G331</accession>
<dbReference type="Proteomes" id="UP000000437">
    <property type="component" value="Chromosome 7"/>
</dbReference>
<protein>
    <submittedName>
        <fullName evidence="2">Uncharacterized protein isoform X3</fullName>
    </submittedName>
</protein>